<feature type="transmembrane region" description="Helical" evidence="1">
    <location>
        <begin position="101"/>
        <end position="120"/>
    </location>
</feature>
<proteinExistence type="predicted"/>
<keyword evidence="1" id="KW-0812">Transmembrane</keyword>
<organism evidence="2 3">
    <name type="scientific">Bosea spartocytisi</name>
    <dbReference type="NCBI Taxonomy" id="2773451"/>
    <lineage>
        <taxon>Bacteria</taxon>
        <taxon>Pseudomonadati</taxon>
        <taxon>Pseudomonadota</taxon>
        <taxon>Alphaproteobacteria</taxon>
        <taxon>Hyphomicrobiales</taxon>
        <taxon>Boseaceae</taxon>
        <taxon>Bosea</taxon>
    </lineage>
</organism>
<sequence>MFAQLHKSAGDTLRYDEITDYIGDAHVRKLGQQELTREGLVVEHQYTLELTSTGRAAITSLFGPSGRLVPRLLNGIETTTINNHKIKAWPREPDSPSIRYVVKRFALKLAILLVFALAQIPSRWGFGYAFVALTALSGMICIGLALVRREAWTLARLNYWHEAVAFLALALSGWTTMR</sequence>
<evidence type="ECO:0000313" key="3">
    <source>
        <dbReference type="Proteomes" id="UP000619295"/>
    </source>
</evidence>
<accession>A0A927I2U2</accession>
<feature type="transmembrane region" description="Helical" evidence="1">
    <location>
        <begin position="126"/>
        <end position="147"/>
    </location>
</feature>
<gene>
    <name evidence="2" type="ORF">IED13_24990</name>
</gene>
<dbReference type="Proteomes" id="UP000619295">
    <property type="component" value="Unassembled WGS sequence"/>
</dbReference>
<dbReference type="AlphaFoldDB" id="A0A927I2U2"/>
<name>A0A927I2U2_9HYPH</name>
<evidence type="ECO:0000313" key="2">
    <source>
        <dbReference type="EMBL" id="MBD3848967.1"/>
    </source>
</evidence>
<keyword evidence="3" id="KW-1185">Reference proteome</keyword>
<reference evidence="2" key="1">
    <citation type="submission" date="2020-09" db="EMBL/GenBank/DDBJ databases">
        <title>Bosea spartocytisi sp. nov. a root nodule endophyte of Spartocytisus supranubius in the high mountain ecosystem fo the Teide National Park (Canary Islands, Spain).</title>
        <authorList>
            <person name="Pulido-Suarez L."/>
            <person name="Peix A."/>
            <person name="Igual J.M."/>
            <person name="Socas-Perez N."/>
            <person name="Velazquez E."/>
            <person name="Flores-Felix J.D."/>
            <person name="Leon-Barrios M."/>
        </authorList>
    </citation>
    <scope>NUCLEOTIDE SEQUENCE</scope>
    <source>
        <strain evidence="2">SSUT16</strain>
    </source>
</reference>
<comment type="caution">
    <text evidence="2">The sequence shown here is derived from an EMBL/GenBank/DDBJ whole genome shotgun (WGS) entry which is preliminary data.</text>
</comment>
<evidence type="ECO:0000256" key="1">
    <source>
        <dbReference type="SAM" id="Phobius"/>
    </source>
</evidence>
<dbReference type="RefSeq" id="WP_041751101.1">
    <property type="nucleotide sequence ID" value="NZ_JACXWY010000026.1"/>
</dbReference>
<keyword evidence="1" id="KW-1133">Transmembrane helix</keyword>
<keyword evidence="1" id="KW-0472">Membrane</keyword>
<dbReference type="EMBL" id="JACXWY010000026">
    <property type="protein sequence ID" value="MBD3848967.1"/>
    <property type="molecule type" value="Genomic_DNA"/>
</dbReference>
<protein>
    <submittedName>
        <fullName evidence="2">Uncharacterized protein</fullName>
    </submittedName>
</protein>